<dbReference type="GO" id="GO:0003995">
    <property type="term" value="F:acyl-CoA dehydrogenase activity"/>
    <property type="evidence" value="ECO:0007669"/>
    <property type="project" value="InterPro"/>
</dbReference>
<dbReference type="InterPro" id="IPR009100">
    <property type="entry name" value="AcylCoA_DH/oxidase_NM_dom_sf"/>
</dbReference>
<dbReference type="Gene3D" id="1.10.540.10">
    <property type="entry name" value="Acyl-CoA dehydrogenase/oxidase, N-terminal domain"/>
    <property type="match status" value="1"/>
</dbReference>
<reference evidence="2" key="1">
    <citation type="submission" date="2018-05" db="EMBL/GenBank/DDBJ databases">
        <authorList>
            <person name="Lanie J.A."/>
            <person name="Ng W.-L."/>
            <person name="Kazmierczak K.M."/>
            <person name="Andrzejewski T.M."/>
            <person name="Davidsen T.M."/>
            <person name="Wayne K.J."/>
            <person name="Tettelin H."/>
            <person name="Glass J.I."/>
            <person name="Rusch D."/>
            <person name="Podicherti R."/>
            <person name="Tsui H.-C.T."/>
            <person name="Winkler M.E."/>
        </authorList>
    </citation>
    <scope>NUCLEOTIDE SEQUENCE</scope>
</reference>
<dbReference type="PANTHER" id="PTHR43884">
    <property type="entry name" value="ACYL-COA DEHYDROGENASE"/>
    <property type="match status" value="1"/>
</dbReference>
<dbReference type="EMBL" id="UINC01091505">
    <property type="protein sequence ID" value="SVC44326.1"/>
    <property type="molecule type" value="Genomic_DNA"/>
</dbReference>
<organism evidence="2">
    <name type="scientific">marine metagenome</name>
    <dbReference type="NCBI Taxonomy" id="408172"/>
    <lineage>
        <taxon>unclassified sequences</taxon>
        <taxon>metagenomes</taxon>
        <taxon>ecological metagenomes</taxon>
    </lineage>
</organism>
<dbReference type="PROSITE" id="PS00072">
    <property type="entry name" value="ACYL_COA_DH_1"/>
    <property type="match status" value="1"/>
</dbReference>
<dbReference type="AlphaFoldDB" id="A0A382M618"/>
<proteinExistence type="predicted"/>
<gene>
    <name evidence="2" type="ORF">METZ01_LOCUS297180</name>
</gene>
<dbReference type="SUPFAM" id="SSF56645">
    <property type="entry name" value="Acyl-CoA dehydrogenase NM domain-like"/>
    <property type="match status" value="1"/>
</dbReference>
<evidence type="ECO:0000259" key="1">
    <source>
        <dbReference type="Pfam" id="PF02771"/>
    </source>
</evidence>
<sequence>MDFQLSEEQEMLVKSVQAFVNKELLPHEEEVDRQDVVSPELAAELRRKAQDAGLYAFNMPKEGGGPGLDFVSQALIERELSKCSWALHVNVGRPSNILMACQGDQIDEYLKPCVAGNKVDCFALTEPGAGSDANAISTKANK</sequence>
<dbReference type="InterPro" id="IPR037069">
    <property type="entry name" value="AcylCoA_DH/ox_N_sf"/>
</dbReference>
<dbReference type="GO" id="GO:0050660">
    <property type="term" value="F:flavin adenine dinucleotide binding"/>
    <property type="evidence" value="ECO:0007669"/>
    <property type="project" value="InterPro"/>
</dbReference>
<name>A0A382M618_9ZZZZ</name>
<evidence type="ECO:0000313" key="2">
    <source>
        <dbReference type="EMBL" id="SVC44326.1"/>
    </source>
</evidence>
<dbReference type="InterPro" id="IPR006089">
    <property type="entry name" value="Acyl-CoA_DH_CS"/>
</dbReference>
<dbReference type="PANTHER" id="PTHR43884:SF40">
    <property type="entry name" value="ACYL-COA DEHYDROGENASE"/>
    <property type="match status" value="1"/>
</dbReference>
<dbReference type="Pfam" id="PF02771">
    <property type="entry name" value="Acyl-CoA_dh_N"/>
    <property type="match status" value="1"/>
</dbReference>
<feature type="non-terminal residue" evidence="2">
    <location>
        <position position="142"/>
    </location>
</feature>
<protein>
    <recommendedName>
        <fullName evidence="1">Acyl-CoA dehydrogenase/oxidase N-terminal domain-containing protein</fullName>
    </recommendedName>
</protein>
<feature type="domain" description="Acyl-CoA dehydrogenase/oxidase N-terminal" evidence="1">
    <location>
        <begin position="6"/>
        <end position="116"/>
    </location>
</feature>
<accession>A0A382M618</accession>
<dbReference type="InterPro" id="IPR013786">
    <property type="entry name" value="AcylCoA_DH/ox_N"/>
</dbReference>